<feature type="domain" description="Exonuclease" evidence="1">
    <location>
        <begin position="166"/>
        <end position="340"/>
    </location>
</feature>
<gene>
    <name evidence="2" type="ORF">IAC61_01640</name>
</gene>
<sequence>MYLFLDYNPSDDDVSYCLSDERLLLKEKGRLDVADPRFIALLHSAFPITFDASAFFLSPSLNCTPFALFDLKRLFRAYYGVKEDITYSEAITQFDEQVVLAGSPSFSFMLHFADFEGEEPSSLISQDYQDCFLSFPLHRIAFIALKDMKRERETLLSAFEPEKVRKLLFFDLECANSDQGIGKICEFGSVTTDLSFNVVSECELLCNPDAPFRLGGRRGISLFHSSEEYEKAMLFPAILPQIEKLLLEEGTLPIGFASLNDVRFIMGDCYRYGIKGPSFLSLDLQPLADRMLGSERSLSLEDALAGFGGSLPEGITPHRALDDSKLTLEVARRCFLSYPGGLLAYLKEKDEGFVSSPYAEQIILHPLPKLRYW</sequence>
<organism evidence="2 3">
    <name type="scientific">Candidatus Alloenteromonas pullistercoris</name>
    <dbReference type="NCBI Taxonomy" id="2840785"/>
    <lineage>
        <taxon>Bacteria</taxon>
        <taxon>Bacillati</taxon>
        <taxon>Bacillota</taxon>
        <taxon>Bacillota incertae sedis</taxon>
        <taxon>Candidatus Alloenteromonas</taxon>
    </lineage>
</organism>
<comment type="caution">
    <text evidence="2">The sequence shown here is derived from an EMBL/GenBank/DDBJ whole genome shotgun (WGS) entry which is preliminary data.</text>
</comment>
<dbReference type="EMBL" id="JADINA010000012">
    <property type="protein sequence ID" value="MBO8426005.1"/>
    <property type="molecule type" value="Genomic_DNA"/>
</dbReference>
<dbReference type="Pfam" id="PF00929">
    <property type="entry name" value="RNase_T"/>
    <property type="match status" value="1"/>
</dbReference>
<reference evidence="2" key="2">
    <citation type="journal article" date="2021" name="PeerJ">
        <title>Extensive microbial diversity within the chicken gut microbiome revealed by metagenomics and culture.</title>
        <authorList>
            <person name="Gilroy R."/>
            <person name="Ravi A."/>
            <person name="Getino M."/>
            <person name="Pursley I."/>
            <person name="Horton D.L."/>
            <person name="Alikhan N.F."/>
            <person name="Baker D."/>
            <person name="Gharbi K."/>
            <person name="Hall N."/>
            <person name="Watson M."/>
            <person name="Adriaenssens E.M."/>
            <person name="Foster-Nyarko E."/>
            <person name="Jarju S."/>
            <person name="Secka A."/>
            <person name="Antonio M."/>
            <person name="Oren A."/>
            <person name="Chaudhuri R.R."/>
            <person name="La Ragione R."/>
            <person name="Hildebrand F."/>
            <person name="Pallen M.J."/>
        </authorList>
    </citation>
    <scope>NUCLEOTIDE SEQUENCE</scope>
    <source>
        <strain evidence="2">17113</strain>
    </source>
</reference>
<evidence type="ECO:0000313" key="3">
    <source>
        <dbReference type="Proteomes" id="UP000823634"/>
    </source>
</evidence>
<dbReference type="SMART" id="SM00479">
    <property type="entry name" value="EXOIII"/>
    <property type="match status" value="1"/>
</dbReference>
<reference evidence="2" key="1">
    <citation type="submission" date="2020-10" db="EMBL/GenBank/DDBJ databases">
        <authorList>
            <person name="Gilroy R."/>
        </authorList>
    </citation>
    <scope>NUCLEOTIDE SEQUENCE</scope>
    <source>
        <strain evidence="2">17113</strain>
    </source>
</reference>
<dbReference type="AlphaFoldDB" id="A0A9D9GSW7"/>
<protein>
    <submittedName>
        <fullName evidence="2">3'-5' exonuclease</fullName>
    </submittedName>
</protein>
<dbReference type="SUPFAM" id="SSF53098">
    <property type="entry name" value="Ribonuclease H-like"/>
    <property type="match status" value="1"/>
</dbReference>
<dbReference type="GO" id="GO:0003676">
    <property type="term" value="F:nucleic acid binding"/>
    <property type="evidence" value="ECO:0007669"/>
    <property type="project" value="InterPro"/>
</dbReference>
<dbReference type="Proteomes" id="UP000823634">
    <property type="component" value="Unassembled WGS sequence"/>
</dbReference>
<name>A0A9D9GSW7_9FIRM</name>
<keyword evidence="2" id="KW-0269">Exonuclease</keyword>
<evidence type="ECO:0000313" key="2">
    <source>
        <dbReference type="EMBL" id="MBO8426005.1"/>
    </source>
</evidence>
<dbReference type="GO" id="GO:0004527">
    <property type="term" value="F:exonuclease activity"/>
    <property type="evidence" value="ECO:0007669"/>
    <property type="project" value="UniProtKB-KW"/>
</dbReference>
<dbReference type="InterPro" id="IPR013520">
    <property type="entry name" value="Ribonucl_H"/>
</dbReference>
<proteinExistence type="predicted"/>
<dbReference type="InterPro" id="IPR036397">
    <property type="entry name" value="RNaseH_sf"/>
</dbReference>
<evidence type="ECO:0000259" key="1">
    <source>
        <dbReference type="SMART" id="SM00479"/>
    </source>
</evidence>
<dbReference type="InterPro" id="IPR012337">
    <property type="entry name" value="RNaseH-like_sf"/>
</dbReference>
<keyword evidence="2" id="KW-0378">Hydrolase</keyword>
<accession>A0A9D9GSW7</accession>
<keyword evidence="2" id="KW-0540">Nuclease</keyword>
<dbReference type="Gene3D" id="3.30.420.10">
    <property type="entry name" value="Ribonuclease H-like superfamily/Ribonuclease H"/>
    <property type="match status" value="1"/>
</dbReference>
<dbReference type="CDD" id="cd06127">
    <property type="entry name" value="DEDDh"/>
    <property type="match status" value="1"/>
</dbReference>